<dbReference type="EMBL" id="CP117451">
    <property type="protein sequence ID" value="WLH03280.1"/>
    <property type="molecule type" value="Genomic_DNA"/>
</dbReference>
<name>A0ABY9FJK9_9PSED</name>
<dbReference type="RefSeq" id="WP_305470488.1">
    <property type="nucleotide sequence ID" value="NZ_CP117451.1"/>
</dbReference>
<dbReference type="Pfam" id="PF13644">
    <property type="entry name" value="DKNYY"/>
    <property type="match status" value="2"/>
</dbReference>
<gene>
    <name evidence="1" type="ORF">PSH92_10525</name>
</gene>
<reference evidence="1 2" key="1">
    <citation type="submission" date="2023-02" db="EMBL/GenBank/DDBJ databases">
        <title>Evolution of Hrp T3SS in non-pathogenic Pseudomonas fluorescens.</title>
        <authorList>
            <person name="Liao K."/>
            <person name="Wei H."/>
            <person name="Gu Y."/>
        </authorList>
    </citation>
    <scope>NUCLEOTIDE SEQUENCE [LARGE SCALE GENOMIC DNA]</scope>
    <source>
        <strain evidence="1 2">FP2034</strain>
    </source>
</reference>
<sequence length="678" mass="77560">MTDRDTAIADWEPLHLEWHQGFAFMEGRLLGDGQVPDVYIMLNPEGARPDELAQAASAGQYPSSPLLAGQPVWRHRRNPWVLRDTLRDYYLLPAYRERHGYHALQALPFRFDKGLENLGHQYWRDATGAYWFGEYAISQIPEARPDSLTLLTSSPASVTSASALFSDGVNIFLQGQFIASATARVRYCNHPSYRVIDDQVYKGFKPLHQKDGTPLPVANPDDFQMLAHRWGTDGQSIIVQAQQGSSISYEYFYRIDNADLATFTVLNERYAKDKQRAYYLTGKTIRYVGDFHLLKCRQPAFDEYGRVVSAAEYEDDYFAVDDSFVYAAGTRLRDAHGPSFRHLGFDYYRDHQHVYRRQKRLDVDAESFVVTQLCRNDQDYSPVLAGDKHGPLGSGGIIDAATQKAWAPYFEAHPQLEGYWWHRLQTTTEAAQMHTETLPLRAIGLGFELGDQVYFHGRVINGLDAASFKLLDTHLCGDAQGLYLIPLHNAQTEVPERFSHEPAEHFRSLGSPYLTDGKTVFCHRVFYHPPEPIRKAHAATFESCGHGWAKDRDALYYYGEAKKRLHPADTRILGTYAVSPTLIFSEGKPLDVVFDPDEVRVPHPDFLQLGTRKLFCHRRPLSAKRIDLASFEFLTDRYARDRHRIYHYDGYATLTEVDEAHYRESLRANDLKESPRDN</sequence>
<accession>A0ABY9FJK9</accession>
<keyword evidence="2" id="KW-1185">Reference proteome</keyword>
<evidence type="ECO:0000313" key="2">
    <source>
        <dbReference type="Proteomes" id="UP001224838"/>
    </source>
</evidence>
<dbReference type="InterPro" id="IPR027375">
    <property type="entry name" value="DKNYY"/>
</dbReference>
<proteinExistence type="predicted"/>
<organism evidence="1 2">
    <name type="scientific">Pseudomonas beijingensis</name>
    <dbReference type="NCBI Taxonomy" id="2954101"/>
    <lineage>
        <taxon>Bacteria</taxon>
        <taxon>Pseudomonadati</taxon>
        <taxon>Pseudomonadota</taxon>
        <taxon>Gammaproteobacteria</taxon>
        <taxon>Pseudomonadales</taxon>
        <taxon>Pseudomonadaceae</taxon>
        <taxon>Pseudomonas</taxon>
    </lineage>
</organism>
<dbReference type="Proteomes" id="UP001224838">
    <property type="component" value="Chromosome"/>
</dbReference>
<evidence type="ECO:0000313" key="1">
    <source>
        <dbReference type="EMBL" id="WLH03280.1"/>
    </source>
</evidence>
<protein>
    <submittedName>
        <fullName evidence="1">DKNYY domain-containing protein</fullName>
    </submittedName>
</protein>